<accession>A0A9D9I0R9</accession>
<protein>
    <submittedName>
        <fullName evidence="2">DUF1266 domain-containing protein</fullName>
    </submittedName>
</protein>
<dbReference type="EMBL" id="JADIML010000172">
    <property type="protein sequence ID" value="MBO8463540.1"/>
    <property type="molecule type" value="Genomic_DNA"/>
</dbReference>
<evidence type="ECO:0000313" key="2">
    <source>
        <dbReference type="EMBL" id="MBO8463540.1"/>
    </source>
</evidence>
<proteinExistence type="predicted"/>
<dbReference type="Proteomes" id="UP000823618">
    <property type="component" value="Unassembled WGS sequence"/>
</dbReference>
<reference evidence="2" key="2">
    <citation type="journal article" date="2021" name="PeerJ">
        <title>Extensive microbial diversity within the chicken gut microbiome revealed by metagenomics and culture.</title>
        <authorList>
            <person name="Gilroy R."/>
            <person name="Ravi A."/>
            <person name="Getino M."/>
            <person name="Pursley I."/>
            <person name="Horton D.L."/>
            <person name="Alikhan N.F."/>
            <person name="Baker D."/>
            <person name="Gharbi K."/>
            <person name="Hall N."/>
            <person name="Watson M."/>
            <person name="Adriaenssens E.M."/>
            <person name="Foster-Nyarko E."/>
            <person name="Jarju S."/>
            <person name="Secka A."/>
            <person name="Antonio M."/>
            <person name="Oren A."/>
            <person name="Chaudhuri R.R."/>
            <person name="La Ragione R."/>
            <person name="Hildebrand F."/>
            <person name="Pallen M.J."/>
        </authorList>
    </citation>
    <scope>NUCLEOTIDE SEQUENCE</scope>
    <source>
        <strain evidence="2">E3-2379</strain>
    </source>
</reference>
<gene>
    <name evidence="2" type="ORF">IAC13_06365</name>
</gene>
<name>A0A9D9I0R9_9FIRM</name>
<evidence type="ECO:0000259" key="1">
    <source>
        <dbReference type="Pfam" id="PF06889"/>
    </source>
</evidence>
<comment type="caution">
    <text evidence="2">The sequence shown here is derived from an EMBL/GenBank/DDBJ whole genome shotgun (WGS) entry which is preliminary data.</text>
</comment>
<dbReference type="PROSITE" id="PS51257">
    <property type="entry name" value="PROKAR_LIPOPROTEIN"/>
    <property type="match status" value="1"/>
</dbReference>
<sequence length="408" mass="45249">MRKKLMGILLGVTMVLTACQGEVKSQDYVSKDGSFTVTFPEGMEQTEYTVTEGAIMMGLEPGDSGINGSVMIQAFDKAGVSTGQNIKDLEDYEEYINDIYLQGQAMTVDWEEEKKLEVDGFKDASEKSGIATANGAKSDVYAQYIETDGRYYMVFMSGSKKGMKSMQSVFALQEDKDLATKNSQSATAEDFIYTMTAALDSVNGANMFQMMKLLEEQEQDVSSLEPAARQSLEEYWSIASADDLMDTANGLLNGLHNPVALESLEQYNITSEMSREEVIQLIEENGLDENTKIALLAAYDAKVAFGEHAILAWDLSRIPTIMSQGYAAGYCTYEEAMDMSLKAAKTAQKAFDSWDAFNQSYLYGDTYWSEEDLEDSSSSAAQRAAILEDLKADGKFDIDWNIKLEKTW</sequence>
<dbReference type="Pfam" id="PF06889">
    <property type="entry name" value="DUF1266"/>
    <property type="match status" value="1"/>
</dbReference>
<dbReference type="AlphaFoldDB" id="A0A9D9I0R9"/>
<organism evidence="2 3">
    <name type="scientific">Candidatus Scybalomonas excrementavium</name>
    <dbReference type="NCBI Taxonomy" id="2840943"/>
    <lineage>
        <taxon>Bacteria</taxon>
        <taxon>Bacillati</taxon>
        <taxon>Bacillota</taxon>
        <taxon>Clostridia</taxon>
        <taxon>Lachnospirales</taxon>
        <taxon>Lachnospiraceae</taxon>
        <taxon>Lachnospiraceae incertae sedis</taxon>
        <taxon>Candidatus Scybalomonas</taxon>
    </lineage>
</organism>
<reference evidence="2" key="1">
    <citation type="submission" date="2020-10" db="EMBL/GenBank/DDBJ databases">
        <authorList>
            <person name="Gilroy R."/>
        </authorList>
    </citation>
    <scope>NUCLEOTIDE SEQUENCE</scope>
    <source>
        <strain evidence="2">E3-2379</strain>
    </source>
</reference>
<evidence type="ECO:0000313" key="3">
    <source>
        <dbReference type="Proteomes" id="UP000823618"/>
    </source>
</evidence>
<dbReference type="InterPro" id="IPR009677">
    <property type="entry name" value="DUF1266"/>
</dbReference>
<feature type="domain" description="DUF1266" evidence="1">
    <location>
        <begin position="231"/>
        <end position="393"/>
    </location>
</feature>